<dbReference type="InterPro" id="IPR006860">
    <property type="entry name" value="FecR"/>
</dbReference>
<evidence type="ECO:0000256" key="1">
    <source>
        <dbReference type="SAM" id="MobiDB-lite"/>
    </source>
</evidence>
<gene>
    <name evidence="5" type="ORF">SAMN05216178_0648</name>
</gene>
<dbReference type="GO" id="GO:0016989">
    <property type="term" value="F:sigma factor antagonist activity"/>
    <property type="evidence" value="ECO:0007669"/>
    <property type="project" value="TreeGrafter"/>
</dbReference>
<dbReference type="Proteomes" id="UP000198982">
    <property type="component" value="Unassembled WGS sequence"/>
</dbReference>
<dbReference type="PANTHER" id="PTHR30273">
    <property type="entry name" value="PERIPLASMIC SIGNAL SENSOR AND SIGMA FACTOR ACTIVATOR FECR-RELATED"/>
    <property type="match status" value="1"/>
</dbReference>
<keyword evidence="2" id="KW-0472">Membrane</keyword>
<evidence type="ECO:0000259" key="3">
    <source>
        <dbReference type="Pfam" id="PF04773"/>
    </source>
</evidence>
<dbReference type="Pfam" id="PF04773">
    <property type="entry name" value="FecR"/>
    <property type="match status" value="1"/>
</dbReference>
<dbReference type="PANTHER" id="PTHR30273:SF2">
    <property type="entry name" value="PROTEIN FECR"/>
    <property type="match status" value="1"/>
</dbReference>
<proteinExistence type="predicted"/>
<sequence>MNSQGPQERNINEAAADWAVRLQAGGLSAVEQAQLARWQAADRRHPEALAFARQTWDALAELRLDSELAGTAPPRRQPGRPATVSPRPRRRRLLPRVASAVMLVLALALGWLQGPQALLYLQADYLTAKGQVRSLQLADGSTVELDSESAIRLDFSEEKRQIELLAGSAVFDVAPMAGEEKRPFIVRSAGGQARALGTRFVVGRESEQQAWVGVLQHSVAVSLEAPAQVGTGELVVQQGQSVRYDPQSGVVALDGLDLQRATSWRRGVLVFDRQPLGVVVERLNRYRPGRVVLASSTLAQRQVSGVFRLDMLDAALVTLTQELQVQRFDLAGVSLIY</sequence>
<dbReference type="AlphaFoldDB" id="A0A1H4JR79"/>
<evidence type="ECO:0000256" key="2">
    <source>
        <dbReference type="SAM" id="Phobius"/>
    </source>
</evidence>
<feature type="region of interest" description="Disordered" evidence="1">
    <location>
        <begin position="67"/>
        <end position="89"/>
    </location>
</feature>
<organism evidence="5 6">
    <name type="scientific">Pseudomonas saponiphila</name>
    <dbReference type="NCBI Taxonomy" id="556534"/>
    <lineage>
        <taxon>Bacteria</taxon>
        <taxon>Pseudomonadati</taxon>
        <taxon>Pseudomonadota</taxon>
        <taxon>Gammaproteobacteria</taxon>
        <taxon>Pseudomonadales</taxon>
        <taxon>Pseudomonadaceae</taxon>
        <taxon>Pseudomonas</taxon>
    </lineage>
</organism>
<dbReference type="Pfam" id="PF16220">
    <property type="entry name" value="DUF4880"/>
    <property type="match status" value="1"/>
</dbReference>
<dbReference type="PIRSF" id="PIRSF018266">
    <property type="entry name" value="FecR"/>
    <property type="match status" value="1"/>
</dbReference>
<keyword evidence="2" id="KW-0812">Transmembrane</keyword>
<keyword evidence="2" id="KW-1133">Transmembrane helix</keyword>
<feature type="domain" description="FecR N-terminal" evidence="4">
    <location>
        <begin position="13"/>
        <end position="53"/>
    </location>
</feature>
<feature type="transmembrane region" description="Helical" evidence="2">
    <location>
        <begin position="93"/>
        <end position="112"/>
    </location>
</feature>
<dbReference type="RefSeq" id="WP_092309818.1">
    <property type="nucleotide sequence ID" value="NZ_FNTJ01000001.1"/>
</dbReference>
<reference evidence="6" key="1">
    <citation type="submission" date="2016-10" db="EMBL/GenBank/DDBJ databases">
        <authorList>
            <person name="Varghese N."/>
            <person name="Submissions S."/>
        </authorList>
    </citation>
    <scope>NUCLEOTIDE SEQUENCE [LARGE SCALE GENOMIC DNA]</scope>
    <source>
        <strain evidence="6">DSM 9751</strain>
    </source>
</reference>
<feature type="domain" description="FecR protein" evidence="3">
    <location>
        <begin position="124"/>
        <end position="219"/>
    </location>
</feature>
<keyword evidence="6" id="KW-1185">Reference proteome</keyword>
<dbReference type="Gene3D" id="3.55.50.30">
    <property type="match status" value="1"/>
</dbReference>
<accession>A0A1H4JR79</accession>
<dbReference type="Gene3D" id="2.60.120.1440">
    <property type="match status" value="1"/>
</dbReference>
<protein>
    <submittedName>
        <fullName evidence="5">FecR family protein</fullName>
    </submittedName>
</protein>
<dbReference type="EMBL" id="FNTJ01000001">
    <property type="protein sequence ID" value="SEB48238.1"/>
    <property type="molecule type" value="Genomic_DNA"/>
</dbReference>
<evidence type="ECO:0000313" key="5">
    <source>
        <dbReference type="EMBL" id="SEB48238.1"/>
    </source>
</evidence>
<evidence type="ECO:0000313" key="6">
    <source>
        <dbReference type="Proteomes" id="UP000198982"/>
    </source>
</evidence>
<evidence type="ECO:0000259" key="4">
    <source>
        <dbReference type="Pfam" id="PF16220"/>
    </source>
</evidence>
<dbReference type="InterPro" id="IPR012373">
    <property type="entry name" value="Ferrdict_sens_TM"/>
</dbReference>
<name>A0A1H4JR79_9PSED</name>
<dbReference type="InterPro" id="IPR032623">
    <property type="entry name" value="FecR_N"/>
</dbReference>